<keyword evidence="6" id="KW-1185">Reference proteome</keyword>
<evidence type="ECO:0000256" key="2">
    <source>
        <dbReference type="SAM" id="Phobius"/>
    </source>
</evidence>
<name>A0A6A1WG06_9ROSI</name>
<dbReference type="EMBL" id="RXIC02000020">
    <property type="protein sequence ID" value="KAB1224185.1"/>
    <property type="molecule type" value="Genomic_DNA"/>
</dbReference>
<feature type="region of interest" description="Disordered" evidence="1">
    <location>
        <begin position="491"/>
        <end position="528"/>
    </location>
</feature>
<dbReference type="AlphaFoldDB" id="A0A6A1WG06"/>
<comment type="caution">
    <text evidence="5">The sequence shown here is derived from an EMBL/GenBank/DDBJ whole genome shotgun (WGS) entry which is preliminary data.</text>
</comment>
<reference evidence="5 6" key="2">
    <citation type="journal article" date="2019" name="Plant Biotechnol. J.">
        <title>The red bayberry genome and genetic basis of sex determination.</title>
        <authorList>
            <person name="Jia H.M."/>
            <person name="Jia H.J."/>
            <person name="Cai Q.L."/>
            <person name="Wang Y."/>
            <person name="Zhao H.B."/>
            <person name="Yang W.F."/>
            <person name="Wang G.Y."/>
            <person name="Li Y.H."/>
            <person name="Zhan D.L."/>
            <person name="Shen Y.T."/>
            <person name="Niu Q.F."/>
            <person name="Chang L."/>
            <person name="Qiu J."/>
            <person name="Zhao L."/>
            <person name="Xie H.B."/>
            <person name="Fu W.Y."/>
            <person name="Jin J."/>
            <person name="Li X.W."/>
            <person name="Jiao Y."/>
            <person name="Zhou C.C."/>
            <person name="Tu T."/>
            <person name="Chai C.Y."/>
            <person name="Gao J.L."/>
            <person name="Fan L.J."/>
            <person name="van de Weg E."/>
            <person name="Wang J.Y."/>
            <person name="Gao Z.S."/>
        </authorList>
    </citation>
    <scope>NUCLEOTIDE SEQUENCE [LARGE SCALE GENOMIC DNA]</scope>
    <source>
        <tissue evidence="5">Leaves</tissue>
    </source>
</reference>
<dbReference type="OrthoDB" id="2015968at2759"/>
<feature type="transmembrane region" description="Helical" evidence="2">
    <location>
        <begin position="148"/>
        <end position="169"/>
    </location>
</feature>
<dbReference type="GO" id="GO:0006355">
    <property type="term" value="P:regulation of DNA-templated transcription"/>
    <property type="evidence" value="ECO:0007669"/>
    <property type="project" value="InterPro"/>
</dbReference>
<evidence type="ECO:0000313" key="5">
    <source>
        <dbReference type="EMBL" id="KAB1224185.1"/>
    </source>
</evidence>
<accession>A0A6A1WG06</accession>
<keyword evidence="2" id="KW-0472">Membrane</keyword>
<dbReference type="PANTHER" id="PTHR37262:SF1">
    <property type="entry name" value="PROTEIN PEP-RELATED DEVELOPMENT ARRESTED 1, CHLOROPLASTIC"/>
    <property type="match status" value="1"/>
</dbReference>
<dbReference type="GO" id="GO:0006396">
    <property type="term" value="P:RNA processing"/>
    <property type="evidence" value="ECO:0007669"/>
    <property type="project" value="InterPro"/>
</dbReference>
<sequence>MSNSSLLFPTSSQTAPAVNNLTIPLFFFITPSSYHYQQQWQLKQPKKRRQSLALRASYEVGGGFPVEDLDIQGTSGRNQKNRNQKLDTSQYEALLKGGEQVTSVLQEMITINKKERKKVREVGLLQKDPETLREQIEKLEMMSKSYSAWGFPICCSLVGVLAFVLSLSIEAKCLQFSVSSSGLVTLSEWSRKSQSSIHFGRFGAVWLANLFGKLVDSKEAGDFLEKFNESMRAFLAQRCSNMNGSYMVLAEFSARRRHGAVFIPEGKMRSGWKSFASACEELISVLGELRCRRVSSGGSEIRQGTSFAQMLEDMNMDEASEEVAVELAAQGVIGKRVDQMESGFIMALDYMIQMAEKDQDDKVQVIGLLCRTPNRESRHELLRRVAAGGGVFKSENGTKVHIPGANLNDIANQADDLLETMESRPVVPDRKLLARLVLIREEARNMMGGGILDERNDRGLRTLPVAEVNFLTKLVALKPGKTVQQMIKNVMQGKDEGAENSDSDEEYRTGRRVSSGIAGRKSVTGRKPLPVRPGMFLETVSKVLGGIYAGNDSGITAQHLEWVHQKTLQVLEEIAF</sequence>
<dbReference type="InterPro" id="IPR019007">
    <property type="entry name" value="Wbp11/ELF5/Saf1_N"/>
</dbReference>
<evidence type="ECO:0000256" key="1">
    <source>
        <dbReference type="SAM" id="MobiDB-lite"/>
    </source>
</evidence>
<evidence type="ECO:0000313" key="6">
    <source>
        <dbReference type="Proteomes" id="UP000516437"/>
    </source>
</evidence>
<reference evidence="5" key="1">
    <citation type="submission" date="2018-07" db="EMBL/GenBank/DDBJ databases">
        <authorList>
            <person name="Gao Z.-S."/>
            <person name="Jia H.-M."/>
            <person name="Jia H.-J."/>
            <person name="Cai Q.-L."/>
            <person name="Wang Y."/>
            <person name="Zhao H.-B."/>
        </authorList>
    </citation>
    <scope>NUCLEOTIDE SEQUENCE</scope>
    <source>
        <tissue evidence="5">Leaves</tissue>
    </source>
</reference>
<reference evidence="5" key="3">
    <citation type="submission" date="2019-09" db="EMBL/GenBank/DDBJ databases">
        <authorList>
            <person name="Gao Z."/>
        </authorList>
    </citation>
    <scope>NUCLEOTIDE SEQUENCE</scope>
    <source>
        <tissue evidence="5">Leaves</tissue>
    </source>
</reference>
<dbReference type="EMBL" id="RXIC02000020">
    <property type="protein sequence ID" value="KAB1224154.1"/>
    <property type="molecule type" value="Genomic_DNA"/>
</dbReference>
<dbReference type="Pfam" id="PF09429">
    <property type="entry name" value="Wbp11"/>
    <property type="match status" value="1"/>
</dbReference>
<evidence type="ECO:0000313" key="4">
    <source>
        <dbReference type="EMBL" id="KAB1224154.1"/>
    </source>
</evidence>
<feature type="domain" description="Wbp11/ELF5/Saf1 N-terminal" evidence="3">
    <location>
        <begin position="112"/>
        <end position="144"/>
    </location>
</feature>
<proteinExistence type="predicted"/>
<dbReference type="PANTHER" id="PTHR37262">
    <property type="entry name" value="PROTEIN PEP-RELATED DEVELOPMENT ARRESTED 1, CHLOROPLASTIC"/>
    <property type="match status" value="1"/>
</dbReference>
<keyword evidence="2" id="KW-1133">Transmembrane helix</keyword>
<protein>
    <recommendedName>
        <fullName evidence="3">Wbp11/ELF5/Saf1 N-terminal domain-containing protein</fullName>
    </recommendedName>
</protein>
<dbReference type="GO" id="GO:0042644">
    <property type="term" value="C:chloroplast nucleoid"/>
    <property type="evidence" value="ECO:0007669"/>
    <property type="project" value="InterPro"/>
</dbReference>
<gene>
    <name evidence="5" type="ORF">CJ030_MR2G024410</name>
    <name evidence="4" type="ORF">CJ030_MR2G024441</name>
</gene>
<dbReference type="Proteomes" id="UP000516437">
    <property type="component" value="Chromosome 2"/>
</dbReference>
<keyword evidence="2" id="KW-0812">Transmembrane</keyword>
<evidence type="ECO:0000259" key="3">
    <source>
        <dbReference type="Pfam" id="PF09429"/>
    </source>
</evidence>
<dbReference type="InterPro" id="IPR038961">
    <property type="entry name" value="PRDA1"/>
</dbReference>
<organism evidence="5 6">
    <name type="scientific">Morella rubra</name>
    <name type="common">Chinese bayberry</name>
    <dbReference type="NCBI Taxonomy" id="262757"/>
    <lineage>
        <taxon>Eukaryota</taxon>
        <taxon>Viridiplantae</taxon>
        <taxon>Streptophyta</taxon>
        <taxon>Embryophyta</taxon>
        <taxon>Tracheophyta</taxon>
        <taxon>Spermatophyta</taxon>
        <taxon>Magnoliopsida</taxon>
        <taxon>eudicotyledons</taxon>
        <taxon>Gunneridae</taxon>
        <taxon>Pentapetalae</taxon>
        <taxon>rosids</taxon>
        <taxon>fabids</taxon>
        <taxon>Fagales</taxon>
        <taxon>Myricaceae</taxon>
        <taxon>Morella</taxon>
    </lineage>
</organism>